<evidence type="ECO:0000313" key="5">
    <source>
        <dbReference type="Proteomes" id="UP000006057"/>
    </source>
</evidence>
<dbReference type="eggNOG" id="COG1309">
    <property type="taxonomic scope" value="Bacteria"/>
</dbReference>
<dbReference type="PROSITE" id="PS50977">
    <property type="entry name" value="HTH_TETR_2"/>
    <property type="match status" value="1"/>
</dbReference>
<dbReference type="STRING" id="710421.Mycch_1676"/>
<dbReference type="GO" id="GO:0000976">
    <property type="term" value="F:transcription cis-regulatory region binding"/>
    <property type="evidence" value="ECO:0007669"/>
    <property type="project" value="TreeGrafter"/>
</dbReference>
<dbReference type="KEGG" id="mcb:Mycch_1676"/>
<dbReference type="InterPro" id="IPR050109">
    <property type="entry name" value="HTH-type_TetR-like_transc_reg"/>
</dbReference>
<evidence type="ECO:0000313" key="4">
    <source>
        <dbReference type="EMBL" id="AFM16468.1"/>
    </source>
</evidence>
<dbReference type="PANTHER" id="PTHR30055">
    <property type="entry name" value="HTH-TYPE TRANSCRIPTIONAL REGULATOR RUTR"/>
    <property type="match status" value="1"/>
</dbReference>
<protein>
    <submittedName>
        <fullName evidence="4">Transcriptional regulator</fullName>
    </submittedName>
</protein>
<dbReference type="AlphaFoldDB" id="I4BGR1"/>
<dbReference type="SUPFAM" id="SSF46689">
    <property type="entry name" value="Homeodomain-like"/>
    <property type="match status" value="1"/>
</dbReference>
<dbReference type="InterPro" id="IPR001647">
    <property type="entry name" value="HTH_TetR"/>
</dbReference>
<keyword evidence="1 2" id="KW-0238">DNA-binding</keyword>
<dbReference type="Proteomes" id="UP000006057">
    <property type="component" value="Chromosome"/>
</dbReference>
<dbReference type="Gene3D" id="1.10.357.10">
    <property type="entry name" value="Tetracycline Repressor, domain 2"/>
    <property type="match status" value="1"/>
</dbReference>
<name>I4BGR1_MYCCN</name>
<dbReference type="EMBL" id="CP003053">
    <property type="protein sequence ID" value="AFM16468.1"/>
    <property type="molecule type" value="Genomic_DNA"/>
</dbReference>
<dbReference type="PANTHER" id="PTHR30055:SF209">
    <property type="entry name" value="POSSIBLE TRANSCRIPTIONAL REGULATORY PROTEIN (PROBABLY TETR-FAMILY)"/>
    <property type="match status" value="1"/>
</dbReference>
<evidence type="ECO:0000259" key="3">
    <source>
        <dbReference type="PROSITE" id="PS50977"/>
    </source>
</evidence>
<sequence length="253" mass="28250">MVKSFTNQLGDTLHQTWAAAQPPPANREVLHASMAMHRGMTADQRREQRRGQLMEAALDAVAERGVSDLRVRAVSARARLNDRYFYESFRDCQELLLATFDDQFTRALTGIMATLTESPPDLRPRVRDILEFAFAFIDDDPRRARLLTELQTAEALASRRHEVIDTLTEIMVGQVRHLLGVNAGTDDTIRLTALTVISGLLELVAQWYRSEVSVSRAQLIEFATALVVTTTDITGSLERQLAPLDDGEPTDAS</sequence>
<dbReference type="PATRIC" id="fig|710421.3.peg.1679"/>
<gene>
    <name evidence="4" type="ordered locus">Mycch_1676</name>
</gene>
<proteinExistence type="predicted"/>
<dbReference type="InterPro" id="IPR009057">
    <property type="entry name" value="Homeodomain-like_sf"/>
</dbReference>
<dbReference type="HOGENOM" id="CLU_069356_13_2_11"/>
<feature type="DNA-binding region" description="H-T-H motif" evidence="2">
    <location>
        <begin position="70"/>
        <end position="89"/>
    </location>
</feature>
<dbReference type="GO" id="GO:0003700">
    <property type="term" value="F:DNA-binding transcription factor activity"/>
    <property type="evidence" value="ECO:0007669"/>
    <property type="project" value="TreeGrafter"/>
</dbReference>
<feature type="domain" description="HTH tetR-type" evidence="3">
    <location>
        <begin position="47"/>
        <end position="107"/>
    </location>
</feature>
<reference evidence="4 5" key="1">
    <citation type="submission" date="2012-06" db="EMBL/GenBank/DDBJ databases">
        <title>Complete sequence of chromosome of Mycobacterium chubuense NBB4.</title>
        <authorList>
            <consortium name="US DOE Joint Genome Institute"/>
            <person name="Lucas S."/>
            <person name="Han J."/>
            <person name="Lapidus A."/>
            <person name="Cheng J.-F."/>
            <person name="Goodwin L."/>
            <person name="Pitluck S."/>
            <person name="Peters L."/>
            <person name="Mikhailova N."/>
            <person name="Teshima H."/>
            <person name="Detter J.C."/>
            <person name="Han C."/>
            <person name="Tapia R."/>
            <person name="Land M."/>
            <person name="Hauser L."/>
            <person name="Kyrpides N."/>
            <person name="Ivanova N."/>
            <person name="Pagani I."/>
            <person name="Mattes T."/>
            <person name="Holmes A."/>
            <person name="Rutledge P."/>
            <person name="Paulsen I."/>
            <person name="Coleman N."/>
            <person name="Woyke T."/>
        </authorList>
    </citation>
    <scope>NUCLEOTIDE SEQUENCE [LARGE SCALE GENOMIC DNA]</scope>
    <source>
        <strain evidence="4 5">NBB4</strain>
    </source>
</reference>
<keyword evidence="5" id="KW-1185">Reference proteome</keyword>
<evidence type="ECO:0000256" key="2">
    <source>
        <dbReference type="PROSITE-ProRule" id="PRU00335"/>
    </source>
</evidence>
<accession>I4BGR1</accession>
<organism evidence="4 5">
    <name type="scientific">Mycolicibacterium chubuense (strain NBB4)</name>
    <name type="common">Mycobacterium chubuense</name>
    <dbReference type="NCBI Taxonomy" id="710421"/>
    <lineage>
        <taxon>Bacteria</taxon>
        <taxon>Bacillati</taxon>
        <taxon>Actinomycetota</taxon>
        <taxon>Actinomycetes</taxon>
        <taxon>Mycobacteriales</taxon>
        <taxon>Mycobacteriaceae</taxon>
        <taxon>Mycolicibacterium</taxon>
    </lineage>
</organism>
<evidence type="ECO:0000256" key="1">
    <source>
        <dbReference type="ARBA" id="ARBA00023125"/>
    </source>
</evidence>